<reference evidence="1 2" key="2">
    <citation type="journal article" date="2019" name="G3 (Bethesda)">
        <title>Hybrid Assembly of the Genome of the Entomopathogenic Nematode Steinernema carpocapsae Identifies the X-Chromosome.</title>
        <authorList>
            <person name="Serra L."/>
            <person name="Macchietto M."/>
            <person name="Macias-Munoz A."/>
            <person name="McGill C.J."/>
            <person name="Rodriguez I.M."/>
            <person name="Rodriguez B."/>
            <person name="Murad R."/>
            <person name="Mortazavi A."/>
        </authorList>
    </citation>
    <scope>NUCLEOTIDE SEQUENCE [LARGE SCALE GENOMIC DNA]</scope>
    <source>
        <strain evidence="1 2">ALL</strain>
    </source>
</reference>
<name>A0A4U5MU75_STECR</name>
<dbReference type="EMBL" id="AZBU02000006">
    <property type="protein sequence ID" value="TKR73268.1"/>
    <property type="molecule type" value="Genomic_DNA"/>
</dbReference>
<organism evidence="1 2">
    <name type="scientific">Steinernema carpocapsae</name>
    <name type="common">Entomopathogenic nematode</name>
    <dbReference type="NCBI Taxonomy" id="34508"/>
    <lineage>
        <taxon>Eukaryota</taxon>
        <taxon>Metazoa</taxon>
        <taxon>Ecdysozoa</taxon>
        <taxon>Nematoda</taxon>
        <taxon>Chromadorea</taxon>
        <taxon>Rhabditida</taxon>
        <taxon>Tylenchina</taxon>
        <taxon>Panagrolaimomorpha</taxon>
        <taxon>Strongyloidoidea</taxon>
        <taxon>Steinernematidae</taxon>
        <taxon>Steinernema</taxon>
    </lineage>
</organism>
<evidence type="ECO:0000313" key="2">
    <source>
        <dbReference type="Proteomes" id="UP000298663"/>
    </source>
</evidence>
<protein>
    <submittedName>
        <fullName evidence="1">Uncharacterized protein</fullName>
    </submittedName>
</protein>
<comment type="caution">
    <text evidence="1">The sequence shown here is derived from an EMBL/GenBank/DDBJ whole genome shotgun (WGS) entry which is preliminary data.</text>
</comment>
<accession>A0A4U5MU75</accession>
<proteinExistence type="predicted"/>
<sequence length="135" mass="14814">MVPLSTKYCLSLFVYQLANLIAINKLLTQLRCKDQQVQLVMLKSFSAFLVLFASCLSVKYEVSLVSVNKMSLGSANVGIYRLSSSPVLVQRRQIWNFLSLGSLLGACLQGMVLVSLARQESGQGGCEVYGEELPT</sequence>
<dbReference type="Proteomes" id="UP000298663">
    <property type="component" value="Unassembled WGS sequence"/>
</dbReference>
<dbReference type="AlphaFoldDB" id="A0A4U5MU75"/>
<reference evidence="1 2" key="1">
    <citation type="journal article" date="2015" name="Genome Biol.">
        <title>Comparative genomics of Steinernema reveals deeply conserved gene regulatory networks.</title>
        <authorList>
            <person name="Dillman A.R."/>
            <person name="Macchietto M."/>
            <person name="Porter C.F."/>
            <person name="Rogers A."/>
            <person name="Williams B."/>
            <person name="Antoshechkin I."/>
            <person name="Lee M.M."/>
            <person name="Goodwin Z."/>
            <person name="Lu X."/>
            <person name="Lewis E.E."/>
            <person name="Goodrich-Blair H."/>
            <person name="Stock S.P."/>
            <person name="Adams B.J."/>
            <person name="Sternberg P.W."/>
            <person name="Mortazavi A."/>
        </authorList>
    </citation>
    <scope>NUCLEOTIDE SEQUENCE [LARGE SCALE GENOMIC DNA]</scope>
    <source>
        <strain evidence="1 2">ALL</strain>
    </source>
</reference>
<keyword evidence="2" id="KW-1185">Reference proteome</keyword>
<evidence type="ECO:0000313" key="1">
    <source>
        <dbReference type="EMBL" id="TKR73268.1"/>
    </source>
</evidence>
<gene>
    <name evidence="1" type="ORF">L596_020601</name>
</gene>